<dbReference type="Proteomes" id="UP000288168">
    <property type="component" value="Unassembled WGS sequence"/>
</dbReference>
<comment type="caution">
    <text evidence="2">The sequence shown here is derived from an EMBL/GenBank/DDBJ whole genome shotgun (WGS) entry which is preliminary data.</text>
</comment>
<feature type="region of interest" description="Disordered" evidence="1">
    <location>
        <begin position="1"/>
        <end position="20"/>
    </location>
</feature>
<name>A0A428QB71_9HYPO</name>
<evidence type="ECO:0000256" key="1">
    <source>
        <dbReference type="SAM" id="MobiDB-lite"/>
    </source>
</evidence>
<proteinExistence type="predicted"/>
<organism evidence="2 3">
    <name type="scientific">Fusarium duplospermum</name>
    <dbReference type="NCBI Taxonomy" id="1325734"/>
    <lineage>
        <taxon>Eukaryota</taxon>
        <taxon>Fungi</taxon>
        <taxon>Dikarya</taxon>
        <taxon>Ascomycota</taxon>
        <taxon>Pezizomycotina</taxon>
        <taxon>Sordariomycetes</taxon>
        <taxon>Hypocreomycetidae</taxon>
        <taxon>Hypocreales</taxon>
        <taxon>Nectriaceae</taxon>
        <taxon>Fusarium</taxon>
        <taxon>Fusarium solani species complex</taxon>
    </lineage>
</organism>
<protein>
    <submittedName>
        <fullName evidence="2">Uncharacterized protein</fullName>
    </submittedName>
</protein>
<evidence type="ECO:0000313" key="3">
    <source>
        <dbReference type="Proteomes" id="UP000288168"/>
    </source>
</evidence>
<accession>A0A428QB71</accession>
<evidence type="ECO:0000313" key="2">
    <source>
        <dbReference type="EMBL" id="RSL62527.1"/>
    </source>
</evidence>
<sequence>MLEKEKEGKGDQPQSHYTPSFRWRKRNMSYSVPWSGDKEDGTTRWLALALFRVAWTRLMGQPGSTGHVSLALQTRPSDE</sequence>
<keyword evidence="3" id="KW-1185">Reference proteome</keyword>
<dbReference type="EMBL" id="NKCI01000044">
    <property type="protein sequence ID" value="RSL62527.1"/>
    <property type="molecule type" value="Genomic_DNA"/>
</dbReference>
<gene>
    <name evidence="2" type="ORF">CEP54_005666</name>
</gene>
<feature type="compositionally biased region" description="Basic and acidic residues" evidence="1">
    <location>
        <begin position="1"/>
        <end position="10"/>
    </location>
</feature>
<dbReference type="AlphaFoldDB" id="A0A428QB71"/>
<reference evidence="2 3" key="1">
    <citation type="submission" date="2017-06" db="EMBL/GenBank/DDBJ databases">
        <title>Comparative genomic analysis of Ambrosia Fusariam Clade fungi.</title>
        <authorList>
            <person name="Stajich J.E."/>
            <person name="Carrillo J."/>
            <person name="Kijimoto T."/>
            <person name="Eskalen A."/>
            <person name="O'Donnell K."/>
            <person name="Kasson M."/>
        </authorList>
    </citation>
    <scope>NUCLEOTIDE SEQUENCE [LARGE SCALE GENOMIC DNA]</scope>
    <source>
        <strain evidence="2 3">NRRL62584</strain>
    </source>
</reference>